<sequence>MMKILLVTVLFSSCCIAQTNRKAFKLEIAANETQQYVSDIDESPYFVKDKVLQIYCGESVFIECEITADSISSMKVVEKNVNPKKTIEIKFHQENEDRKNIISMLEVKNPFNKDLIYEAIMLTPASKKWNSTSIIPVRANLVSFETWPHPIISLALMNWQFKKA</sequence>
<organism evidence="1 2">
    <name type="scientific">Flavobacterium magnum</name>
    <dbReference type="NCBI Taxonomy" id="2162713"/>
    <lineage>
        <taxon>Bacteria</taxon>
        <taxon>Pseudomonadati</taxon>
        <taxon>Bacteroidota</taxon>
        <taxon>Flavobacteriia</taxon>
        <taxon>Flavobacteriales</taxon>
        <taxon>Flavobacteriaceae</taxon>
        <taxon>Flavobacterium</taxon>
    </lineage>
</organism>
<keyword evidence="2" id="KW-1185">Reference proteome</keyword>
<dbReference type="KEGG" id="fmg:HYN48_13885"/>
<proteinExistence type="predicted"/>
<evidence type="ECO:0000313" key="2">
    <source>
        <dbReference type="Proteomes" id="UP000244193"/>
    </source>
</evidence>
<dbReference type="RefSeq" id="WP_108372743.1">
    <property type="nucleotide sequence ID" value="NZ_CP028811.1"/>
</dbReference>
<protein>
    <submittedName>
        <fullName evidence="1">Uncharacterized protein</fullName>
    </submittedName>
</protein>
<dbReference type="OrthoDB" id="1256037at2"/>
<dbReference type="EMBL" id="CP028811">
    <property type="protein sequence ID" value="AWA31089.1"/>
    <property type="molecule type" value="Genomic_DNA"/>
</dbReference>
<gene>
    <name evidence="1" type="ORF">HYN48_13885</name>
</gene>
<dbReference type="Proteomes" id="UP000244193">
    <property type="component" value="Chromosome"/>
</dbReference>
<name>A0A2S0RHS3_9FLAO</name>
<accession>A0A2S0RHS3</accession>
<evidence type="ECO:0000313" key="1">
    <source>
        <dbReference type="EMBL" id="AWA31089.1"/>
    </source>
</evidence>
<dbReference type="AlphaFoldDB" id="A0A2S0RHS3"/>
<reference evidence="1 2" key="1">
    <citation type="submission" date="2018-04" db="EMBL/GenBank/DDBJ databases">
        <title>Genome sequencing of Flavobacterium sp. HYN0048.</title>
        <authorList>
            <person name="Yi H."/>
            <person name="Baek C."/>
        </authorList>
    </citation>
    <scope>NUCLEOTIDE SEQUENCE [LARGE SCALE GENOMIC DNA]</scope>
    <source>
        <strain evidence="1 2">HYN0048</strain>
    </source>
</reference>